<sequence length="371" mass="41638">MANQTYKCLNCGGELNWDPASQKLKCPYCGSEFDLSVFEQKEEKAKQDIRDKAYEKGASAEESGQTRSTDDTEVRPEDLRVYKCSVCGAEVITDKTTVATSCAFCGNPVILEENLDTQFHPDAIIPFRISREEIKGLYTQYLKSRPFTPRDFYTDAHIQKIKGIYVPFWLYDMPMEGQLHGTGERVSSYSDSNYIYTKHDVFEVEREGTLQIDSLPVDASSKMPDEAVDSIEPFDYKDLAPFKMAYMPGFFAERYDEDASFCSSRALKRAGQTTVEMLRGTVTGYSSVTVTGSSTGVQGGEKGVRSRYVLMPVYLLYTKYKGKDYLFSMNGQTGKAVGNVPIDGKRAALFWLIRFPIVLAAALLINLLIFA</sequence>
<feature type="transmembrane region" description="Helical" evidence="2">
    <location>
        <begin position="348"/>
        <end position="370"/>
    </location>
</feature>
<reference evidence="3 4" key="1">
    <citation type="submission" date="2019-08" db="EMBL/GenBank/DDBJ databases">
        <title>In-depth cultivation of the pig gut microbiome towards novel bacterial diversity and tailored functional studies.</title>
        <authorList>
            <person name="Wylensek D."/>
            <person name="Hitch T.C.A."/>
            <person name="Clavel T."/>
        </authorList>
    </citation>
    <scope>NUCLEOTIDE SEQUENCE [LARGE SCALE GENOMIC DNA]</scope>
    <source>
        <strain evidence="3 4">Oil+RF-744-WCA-WT-13</strain>
    </source>
</reference>
<dbReference type="RefSeq" id="WP_154457198.1">
    <property type="nucleotide sequence ID" value="NZ_VUMV01000002.1"/>
</dbReference>
<dbReference type="Gene3D" id="2.20.28.30">
    <property type="entry name" value="RNA polymerase ii, chain L"/>
    <property type="match status" value="2"/>
</dbReference>
<dbReference type="PANTHER" id="PTHR37826">
    <property type="entry name" value="FLOTILLIN BAND_7_5 DOMAIN PROTEIN"/>
    <property type="match status" value="1"/>
</dbReference>
<keyword evidence="4" id="KW-1185">Reference proteome</keyword>
<gene>
    <name evidence="3" type="ORF">FYJ60_03520</name>
</gene>
<comment type="caution">
    <text evidence="3">The sequence shown here is derived from an EMBL/GenBank/DDBJ whole genome shotgun (WGS) entry which is preliminary data.</text>
</comment>
<accession>A0A7X2P707</accession>
<evidence type="ECO:0000256" key="2">
    <source>
        <dbReference type="SAM" id="Phobius"/>
    </source>
</evidence>
<dbReference type="EMBL" id="VUMV01000002">
    <property type="protein sequence ID" value="MST81387.1"/>
    <property type="molecule type" value="Genomic_DNA"/>
</dbReference>
<keyword evidence="2" id="KW-1133">Transmembrane helix</keyword>
<keyword evidence="2" id="KW-0812">Transmembrane</keyword>
<name>A0A7X2P707_9FIRM</name>
<dbReference type="AlphaFoldDB" id="A0A7X2P707"/>
<keyword evidence="2" id="KW-0472">Membrane</keyword>
<protein>
    <recommendedName>
        <fullName evidence="5">DNA-directed RNA polymerase subunit P</fullName>
    </recommendedName>
</protein>
<organism evidence="3 4">
    <name type="scientific">Bilifractor porci</name>
    <dbReference type="NCBI Taxonomy" id="2606636"/>
    <lineage>
        <taxon>Bacteria</taxon>
        <taxon>Bacillati</taxon>
        <taxon>Bacillota</taxon>
        <taxon>Clostridia</taxon>
        <taxon>Lachnospirales</taxon>
        <taxon>Lachnospiraceae</taxon>
        <taxon>Bilifractor</taxon>
    </lineage>
</organism>
<dbReference type="PANTHER" id="PTHR37826:SF3">
    <property type="entry name" value="J DOMAIN-CONTAINING PROTEIN"/>
    <property type="match status" value="1"/>
</dbReference>
<proteinExistence type="predicted"/>
<feature type="region of interest" description="Disordered" evidence="1">
    <location>
        <begin position="48"/>
        <end position="74"/>
    </location>
</feature>
<evidence type="ECO:0000256" key="1">
    <source>
        <dbReference type="SAM" id="MobiDB-lite"/>
    </source>
</evidence>
<evidence type="ECO:0000313" key="3">
    <source>
        <dbReference type="EMBL" id="MST81387.1"/>
    </source>
</evidence>
<evidence type="ECO:0008006" key="5">
    <source>
        <dbReference type="Google" id="ProtNLM"/>
    </source>
</evidence>
<feature type="compositionally biased region" description="Basic and acidic residues" evidence="1">
    <location>
        <begin position="48"/>
        <end position="59"/>
    </location>
</feature>
<dbReference type="Proteomes" id="UP000466864">
    <property type="component" value="Unassembled WGS sequence"/>
</dbReference>
<evidence type="ECO:0000313" key="4">
    <source>
        <dbReference type="Proteomes" id="UP000466864"/>
    </source>
</evidence>